<name>A0AAD1S6F8_PELCU</name>
<feature type="region of interest" description="Disordered" evidence="1">
    <location>
        <begin position="141"/>
        <end position="163"/>
    </location>
</feature>
<proteinExistence type="predicted"/>
<dbReference type="EMBL" id="OW240916">
    <property type="protein sequence ID" value="CAH2293179.1"/>
    <property type="molecule type" value="Genomic_DNA"/>
</dbReference>
<reference evidence="2" key="1">
    <citation type="submission" date="2022-03" db="EMBL/GenBank/DDBJ databases">
        <authorList>
            <person name="Alioto T."/>
            <person name="Alioto T."/>
            <person name="Gomez Garrido J."/>
        </authorList>
    </citation>
    <scope>NUCLEOTIDE SEQUENCE</scope>
</reference>
<evidence type="ECO:0000313" key="2">
    <source>
        <dbReference type="EMBL" id="CAH2293179.1"/>
    </source>
</evidence>
<accession>A0AAD1S6F8</accession>
<organism evidence="2 3">
    <name type="scientific">Pelobates cultripes</name>
    <name type="common">Western spadefoot toad</name>
    <dbReference type="NCBI Taxonomy" id="61616"/>
    <lineage>
        <taxon>Eukaryota</taxon>
        <taxon>Metazoa</taxon>
        <taxon>Chordata</taxon>
        <taxon>Craniata</taxon>
        <taxon>Vertebrata</taxon>
        <taxon>Euteleostomi</taxon>
        <taxon>Amphibia</taxon>
        <taxon>Batrachia</taxon>
        <taxon>Anura</taxon>
        <taxon>Pelobatoidea</taxon>
        <taxon>Pelobatidae</taxon>
        <taxon>Pelobates</taxon>
    </lineage>
</organism>
<gene>
    <name evidence="2" type="ORF">PECUL_23A044016</name>
</gene>
<evidence type="ECO:0000313" key="3">
    <source>
        <dbReference type="Proteomes" id="UP001295444"/>
    </source>
</evidence>
<dbReference type="AlphaFoldDB" id="A0AAD1S6F8"/>
<dbReference type="Proteomes" id="UP001295444">
    <property type="component" value="Chromosome 05"/>
</dbReference>
<feature type="region of interest" description="Disordered" evidence="1">
    <location>
        <begin position="1"/>
        <end position="86"/>
    </location>
</feature>
<feature type="compositionally biased region" description="Polar residues" evidence="1">
    <location>
        <begin position="146"/>
        <end position="156"/>
    </location>
</feature>
<keyword evidence="3" id="KW-1185">Reference proteome</keyword>
<sequence length="163" mass="17960">MAPAITTPKPLTSYSENPPDGSKETPRSVGPGGEQSIRSFLHTTARDRTPQCETEAASPTRDSSPSTPTRFSPSPSRMSEHQMSPDGEWRAILSNLLTKADFEALSDRLGRMVREQVAQLRADLSNVEARMSVAEAETRALRANQHHSYQSRNQHGPLNHVGR</sequence>
<evidence type="ECO:0000256" key="1">
    <source>
        <dbReference type="SAM" id="MobiDB-lite"/>
    </source>
</evidence>
<protein>
    <submittedName>
        <fullName evidence="2">Uncharacterized protein</fullName>
    </submittedName>
</protein>
<feature type="compositionally biased region" description="Low complexity" evidence="1">
    <location>
        <begin position="58"/>
        <end position="77"/>
    </location>
</feature>